<dbReference type="PANTHER" id="PTHR11673">
    <property type="entry name" value="TRANSLATION INITIATION FACTOR 5A FAMILY MEMBER"/>
    <property type="match status" value="1"/>
</dbReference>
<dbReference type="OrthoDB" id="9975114at2759"/>
<evidence type="ECO:0000313" key="5">
    <source>
        <dbReference type="EMBL" id="KAH7233577.1"/>
    </source>
</evidence>
<dbReference type="FunFam" id="2.40.50.140:FF:000034">
    <property type="entry name" value="Eukaryotic translation initiation factor 5A"/>
    <property type="match status" value="1"/>
</dbReference>
<dbReference type="Pfam" id="PF01287">
    <property type="entry name" value="eIF-5a"/>
    <property type="match status" value="1"/>
</dbReference>
<dbReference type="InterPro" id="IPR048670">
    <property type="entry name" value="IF5A-like_N"/>
</dbReference>
<evidence type="ECO:0000256" key="1">
    <source>
        <dbReference type="ARBA" id="ARBA00006016"/>
    </source>
</evidence>
<dbReference type="GO" id="GO:0003746">
    <property type="term" value="F:translation elongation factor activity"/>
    <property type="evidence" value="ECO:0007669"/>
    <property type="project" value="InterPro"/>
</dbReference>
<protein>
    <submittedName>
        <fullName evidence="5">Eukaryotic translation initiation factor 5A</fullName>
    </submittedName>
</protein>
<dbReference type="SMART" id="SM01376">
    <property type="entry name" value="eIF-5a"/>
    <property type="match status" value="1"/>
</dbReference>
<dbReference type="GO" id="GO:0003723">
    <property type="term" value="F:RNA binding"/>
    <property type="evidence" value="ECO:0007669"/>
    <property type="project" value="InterPro"/>
</dbReference>
<feature type="domain" description="Translation initiation factor 5A C-terminal" evidence="4">
    <location>
        <begin position="65"/>
        <end position="132"/>
    </location>
</feature>
<dbReference type="InterPro" id="IPR008991">
    <property type="entry name" value="Translation_prot_SH3-like_sf"/>
</dbReference>
<dbReference type="SUPFAM" id="SSF50104">
    <property type="entry name" value="Translation proteins SH3-like domain"/>
    <property type="match status" value="1"/>
</dbReference>
<keyword evidence="6" id="KW-1185">Reference proteome</keyword>
<dbReference type="Gene3D" id="2.30.30.30">
    <property type="match status" value="1"/>
</dbReference>
<evidence type="ECO:0000256" key="3">
    <source>
        <dbReference type="ARBA" id="ARBA00023071"/>
    </source>
</evidence>
<dbReference type="GO" id="GO:0003743">
    <property type="term" value="F:translation initiation factor activity"/>
    <property type="evidence" value="ECO:0007669"/>
    <property type="project" value="UniProtKB-KW"/>
</dbReference>
<evidence type="ECO:0000259" key="4">
    <source>
        <dbReference type="SMART" id="SM01376"/>
    </source>
</evidence>
<dbReference type="AlphaFoldDB" id="A0A8K0RML4"/>
<dbReference type="Gene3D" id="2.40.50.140">
    <property type="entry name" value="Nucleic acid-binding proteins"/>
    <property type="match status" value="1"/>
</dbReference>
<dbReference type="CDD" id="cd04468">
    <property type="entry name" value="S1_eIF5A"/>
    <property type="match status" value="1"/>
</dbReference>
<keyword evidence="2" id="KW-0648">Protein biosynthesis</keyword>
<accession>A0A8K0RML4</accession>
<dbReference type="Proteomes" id="UP000813427">
    <property type="component" value="Unassembled WGS sequence"/>
</dbReference>
<sequence>MNRPYLSRVASELRKNGHVVIDGRPCKIVGRKPSQDTISLEGIDLFTGQHHKCTVSTDETVDVPSVSRTEYQLILIDQGLFNLMTQNGTLKDDIKVPTGSLGSNISSDFNEGKDLLVTVVRAMGEEQATSYREA</sequence>
<dbReference type="GO" id="GO:0045901">
    <property type="term" value="P:positive regulation of translational elongation"/>
    <property type="evidence" value="ECO:0007669"/>
    <property type="project" value="InterPro"/>
</dbReference>
<organism evidence="5 6">
    <name type="scientific">Fusarium tricinctum</name>
    <dbReference type="NCBI Taxonomy" id="61284"/>
    <lineage>
        <taxon>Eukaryota</taxon>
        <taxon>Fungi</taxon>
        <taxon>Dikarya</taxon>
        <taxon>Ascomycota</taxon>
        <taxon>Pezizomycotina</taxon>
        <taxon>Sordariomycetes</taxon>
        <taxon>Hypocreomycetidae</taxon>
        <taxon>Hypocreales</taxon>
        <taxon>Nectriaceae</taxon>
        <taxon>Fusarium</taxon>
        <taxon>Fusarium tricinctum species complex</taxon>
    </lineage>
</organism>
<gene>
    <name evidence="5" type="ORF">BKA59DRAFT_461029</name>
</gene>
<comment type="similarity">
    <text evidence="1">Belongs to the eIF-5A family.</text>
</comment>
<keyword evidence="3" id="KW-0385">Hypusine</keyword>
<dbReference type="EMBL" id="JAGPXF010000008">
    <property type="protein sequence ID" value="KAH7233577.1"/>
    <property type="molecule type" value="Genomic_DNA"/>
</dbReference>
<comment type="caution">
    <text evidence="5">The sequence shown here is derived from an EMBL/GenBank/DDBJ whole genome shotgun (WGS) entry which is preliminary data.</text>
</comment>
<evidence type="ECO:0000313" key="6">
    <source>
        <dbReference type="Proteomes" id="UP000813427"/>
    </source>
</evidence>
<dbReference type="InterPro" id="IPR001884">
    <property type="entry name" value="IF5A-like"/>
</dbReference>
<dbReference type="PIRSF" id="PIRSF003025">
    <property type="entry name" value="eIF5A"/>
    <property type="match status" value="1"/>
</dbReference>
<name>A0A8K0RML4_9HYPO</name>
<dbReference type="GO" id="GO:0043022">
    <property type="term" value="F:ribosome binding"/>
    <property type="evidence" value="ECO:0007669"/>
    <property type="project" value="InterPro"/>
</dbReference>
<reference evidence="5" key="1">
    <citation type="journal article" date="2021" name="Nat. Commun.">
        <title>Genetic determinants of endophytism in the Arabidopsis root mycobiome.</title>
        <authorList>
            <person name="Mesny F."/>
            <person name="Miyauchi S."/>
            <person name="Thiergart T."/>
            <person name="Pickel B."/>
            <person name="Atanasova L."/>
            <person name="Karlsson M."/>
            <person name="Huettel B."/>
            <person name="Barry K.W."/>
            <person name="Haridas S."/>
            <person name="Chen C."/>
            <person name="Bauer D."/>
            <person name="Andreopoulos W."/>
            <person name="Pangilinan J."/>
            <person name="LaButti K."/>
            <person name="Riley R."/>
            <person name="Lipzen A."/>
            <person name="Clum A."/>
            <person name="Drula E."/>
            <person name="Henrissat B."/>
            <person name="Kohler A."/>
            <person name="Grigoriev I.V."/>
            <person name="Martin F.M."/>
            <person name="Hacquard S."/>
        </authorList>
    </citation>
    <scope>NUCLEOTIDE SEQUENCE</scope>
    <source>
        <strain evidence="5">MPI-SDFR-AT-0068</strain>
    </source>
</reference>
<proteinExistence type="inferred from homology"/>
<dbReference type="Pfam" id="PF21485">
    <property type="entry name" value="IF5A-like_N"/>
    <property type="match status" value="1"/>
</dbReference>
<dbReference type="InterPro" id="IPR012340">
    <property type="entry name" value="NA-bd_OB-fold"/>
</dbReference>
<evidence type="ECO:0000256" key="2">
    <source>
        <dbReference type="ARBA" id="ARBA00022917"/>
    </source>
</evidence>
<dbReference type="InterPro" id="IPR020189">
    <property type="entry name" value="IF5A_C"/>
</dbReference>
<dbReference type="SUPFAM" id="SSF50249">
    <property type="entry name" value="Nucleic acid-binding proteins"/>
    <property type="match status" value="1"/>
</dbReference>
<dbReference type="GO" id="GO:0045905">
    <property type="term" value="P:positive regulation of translational termination"/>
    <property type="evidence" value="ECO:0007669"/>
    <property type="project" value="InterPro"/>
</dbReference>
<dbReference type="InterPro" id="IPR014722">
    <property type="entry name" value="Rib_uL2_dom2"/>
</dbReference>
<keyword evidence="5" id="KW-0396">Initiation factor</keyword>